<dbReference type="InterPro" id="IPR024077">
    <property type="entry name" value="Neurolysin/TOP_dom2"/>
</dbReference>
<evidence type="ECO:0000256" key="8">
    <source>
        <dbReference type="SAM" id="SignalP"/>
    </source>
</evidence>
<comment type="cofactor">
    <cofactor evidence="7">
        <name>Zn(2+)</name>
        <dbReference type="ChEBI" id="CHEBI:29105"/>
    </cofactor>
    <text evidence="7">Binds 1 zinc ion.</text>
</comment>
<comment type="similarity">
    <text evidence="1 7">Belongs to the peptidase M3 family.</text>
</comment>
<dbReference type="GO" id="GO:0004180">
    <property type="term" value="F:carboxypeptidase activity"/>
    <property type="evidence" value="ECO:0007669"/>
    <property type="project" value="UniProtKB-KW"/>
</dbReference>
<feature type="signal peptide" evidence="8">
    <location>
        <begin position="1"/>
        <end position="24"/>
    </location>
</feature>
<feature type="domain" description="Peptidase M3A/M3B catalytic" evidence="9">
    <location>
        <begin position="249"/>
        <end position="699"/>
    </location>
</feature>
<dbReference type="FunFam" id="3.40.390.10:FF:000009">
    <property type="entry name" value="Oligopeptidase A"/>
    <property type="match status" value="1"/>
</dbReference>
<keyword evidence="6 7" id="KW-0482">Metalloprotease</keyword>
<evidence type="ECO:0000256" key="4">
    <source>
        <dbReference type="ARBA" id="ARBA00022801"/>
    </source>
</evidence>
<evidence type="ECO:0000259" key="9">
    <source>
        <dbReference type="Pfam" id="PF01432"/>
    </source>
</evidence>
<evidence type="ECO:0000256" key="7">
    <source>
        <dbReference type="RuleBase" id="RU003435"/>
    </source>
</evidence>
<dbReference type="InterPro" id="IPR024080">
    <property type="entry name" value="Neurolysin/TOP_N"/>
</dbReference>
<reference evidence="10 11" key="1">
    <citation type="submission" date="2020-02" db="EMBL/GenBank/DDBJ databases">
        <title>Whole-genome sequencing and comparative analysis of the genomes of Bacteroides thetaiotaomicron and Escherichia coli isolated from a healthy resident in Vietnam.</title>
        <authorList>
            <person name="Mohsin M."/>
            <person name="Tanaka K."/>
            <person name="Kawahara R."/>
            <person name="Kondo S."/>
            <person name="Noguchi H."/>
            <person name="Motooka D."/>
            <person name="Nakamura S."/>
            <person name="Khong D.T."/>
            <person name="Nguyen T.N."/>
            <person name="Tran H.T."/>
            <person name="Yamamoto Y."/>
        </authorList>
    </citation>
    <scope>NUCLEOTIDE SEQUENCE [LARGE SCALE GENOMIC DNA]</scope>
    <source>
        <strain evidence="10 11">F9-2</strain>
    </source>
</reference>
<dbReference type="Gene3D" id="1.20.1050.40">
    <property type="entry name" value="Endopeptidase. Chain P, domain 1"/>
    <property type="match status" value="1"/>
</dbReference>
<sequence>MKRIMKRLLITLILVYTMNNILNAQNPFFGQYQTPHGTVPFDRIKTEHYEPAILEGIKQQNAELDAIIQNPEKATFTNTIEAYEQSGRLLDKVTAVFGNMLSAETNDDLQALAQKIMPLLSEHSNNITLNEKLFARVKEVYGQKQSLQLTQEQNHLLDDIYDSFVRHGANLKGEAREQYRQLTNELSKLTLDFSENNLKETNRYQMLLTDKASIAGLPEIIVEAAAETARSENKEGWAFTLHAPSYVPFMTYADNRELRHKLYIAYNTKCTHDNEFNNIEIVKKLVNTRMKIAQLLGYKDYAEYTLKKRMAENSDAVYKLLNQLLEAYTPTAQKEYLEVQELAREEQGDDFIVMPWDWSYYSNKLKNKKFNINEEMLRPYFELEQVKKGVFGLAERLYGITFRKNTEIPVYHKDVEAYEVFDKDGKFLSVLYTDFHPRPGKRAGAWMTSYKEQWIDPVTGEDSRPHISVVMNFTKPTESKPALLTFNEVETFLHEFGHSLHGMFANSTYQSLSGTNVYWDFVELPSQIMENFAIEKEFLNTFARHYETGEVLPDELIQRLVDASNFNAAYACLRQVSFGLLDMAWYTRNTPFEGDVKAYEQEAWKDAQVLPIVKEACMSTQFSHIFAGGYSAGYYSYKWAEVLDADAFSLFKQQGIFNREVADSFRNNILSKGGTEHPMVLYKRFRGQEPTIDALLIRNGIKKQYN</sequence>
<feature type="chain" id="PRO_5025384314" evidence="8">
    <location>
        <begin position="25"/>
        <end position="706"/>
    </location>
</feature>
<evidence type="ECO:0000256" key="2">
    <source>
        <dbReference type="ARBA" id="ARBA00022670"/>
    </source>
</evidence>
<dbReference type="InterPro" id="IPR024079">
    <property type="entry name" value="MetalloPept_cat_dom_sf"/>
</dbReference>
<accession>A0A679HIR7</accession>
<dbReference type="CDD" id="cd06456">
    <property type="entry name" value="M3A_DCP"/>
    <property type="match status" value="1"/>
</dbReference>
<dbReference type="GO" id="GO:0004222">
    <property type="term" value="F:metalloendopeptidase activity"/>
    <property type="evidence" value="ECO:0007669"/>
    <property type="project" value="InterPro"/>
</dbReference>
<keyword evidence="8" id="KW-0732">Signal</keyword>
<dbReference type="GO" id="GO:0046872">
    <property type="term" value="F:metal ion binding"/>
    <property type="evidence" value="ECO:0007669"/>
    <property type="project" value="UniProtKB-UniRule"/>
</dbReference>
<protein>
    <submittedName>
        <fullName evidence="10">Dipeptidyl carboxypeptidase II</fullName>
    </submittedName>
</protein>
<dbReference type="PANTHER" id="PTHR43660:SF1">
    <property type="entry name" value="DIPEPTIDYL CARBOXYPEPTIDASE"/>
    <property type="match status" value="1"/>
</dbReference>
<evidence type="ECO:0000256" key="3">
    <source>
        <dbReference type="ARBA" id="ARBA00022723"/>
    </source>
</evidence>
<name>A0A679HIR7_BACT4</name>
<keyword evidence="2 7" id="KW-0645">Protease</keyword>
<keyword evidence="5 7" id="KW-0862">Zinc</keyword>
<dbReference type="InterPro" id="IPR045090">
    <property type="entry name" value="Pept_M3A_M3B"/>
</dbReference>
<keyword evidence="4 7" id="KW-0378">Hydrolase</keyword>
<dbReference type="GO" id="GO:0006508">
    <property type="term" value="P:proteolysis"/>
    <property type="evidence" value="ECO:0007669"/>
    <property type="project" value="UniProtKB-KW"/>
</dbReference>
<gene>
    <name evidence="10" type="ORF">BatF92_07500</name>
</gene>
<dbReference type="EMBL" id="AP022660">
    <property type="protein sequence ID" value="BCA48808.1"/>
    <property type="molecule type" value="Genomic_DNA"/>
</dbReference>
<evidence type="ECO:0000256" key="6">
    <source>
        <dbReference type="ARBA" id="ARBA00023049"/>
    </source>
</evidence>
<dbReference type="SUPFAM" id="SSF55486">
    <property type="entry name" value="Metalloproteases ('zincins'), catalytic domain"/>
    <property type="match status" value="1"/>
</dbReference>
<dbReference type="InterPro" id="IPR001567">
    <property type="entry name" value="Pept_M3A_M3B_dom"/>
</dbReference>
<keyword evidence="10" id="KW-0121">Carboxypeptidase</keyword>
<dbReference type="PANTHER" id="PTHR43660">
    <property type="entry name" value="DIPEPTIDYL CARBOXYPEPTIDASE"/>
    <property type="match status" value="1"/>
</dbReference>
<evidence type="ECO:0000313" key="11">
    <source>
        <dbReference type="Proteomes" id="UP000500882"/>
    </source>
</evidence>
<dbReference type="AlphaFoldDB" id="A0A679HIR7"/>
<dbReference type="Proteomes" id="UP000500882">
    <property type="component" value="Chromosome"/>
</dbReference>
<proteinExistence type="inferred from homology"/>
<evidence type="ECO:0000256" key="5">
    <source>
        <dbReference type="ARBA" id="ARBA00022833"/>
    </source>
</evidence>
<keyword evidence="3 7" id="KW-0479">Metal-binding</keyword>
<dbReference type="InterPro" id="IPR034005">
    <property type="entry name" value="M3A_DCP"/>
</dbReference>
<dbReference type="Gene3D" id="3.40.390.10">
    <property type="entry name" value="Collagenase (Catalytic Domain)"/>
    <property type="match status" value="1"/>
</dbReference>
<dbReference type="Pfam" id="PF01432">
    <property type="entry name" value="Peptidase_M3"/>
    <property type="match status" value="1"/>
</dbReference>
<dbReference type="Gene3D" id="1.10.1370.10">
    <property type="entry name" value="Neurolysin, domain 3"/>
    <property type="match status" value="1"/>
</dbReference>
<dbReference type="GO" id="GO:0005829">
    <property type="term" value="C:cytosol"/>
    <property type="evidence" value="ECO:0007669"/>
    <property type="project" value="TreeGrafter"/>
</dbReference>
<organism evidence="10 11">
    <name type="scientific">Bacteroides thetaiotaomicron</name>
    <dbReference type="NCBI Taxonomy" id="818"/>
    <lineage>
        <taxon>Bacteria</taxon>
        <taxon>Pseudomonadati</taxon>
        <taxon>Bacteroidota</taxon>
        <taxon>Bacteroidia</taxon>
        <taxon>Bacteroidales</taxon>
        <taxon>Bacteroidaceae</taxon>
        <taxon>Bacteroides</taxon>
    </lineage>
</organism>
<evidence type="ECO:0000256" key="1">
    <source>
        <dbReference type="ARBA" id="ARBA00006040"/>
    </source>
</evidence>
<evidence type="ECO:0000313" key="10">
    <source>
        <dbReference type="EMBL" id="BCA48808.1"/>
    </source>
</evidence>